<dbReference type="AlphaFoldDB" id="A0A1X0RP74"/>
<accession>A0A1X0RP74</accession>
<feature type="compositionally biased region" description="Basic and acidic residues" evidence="1">
    <location>
        <begin position="166"/>
        <end position="183"/>
    </location>
</feature>
<proteinExistence type="predicted"/>
<dbReference type="OMA" id="YHTMKMN"/>
<gene>
    <name evidence="2" type="ORF">BCV71DRAFT_229603</name>
</gene>
<sequence>MATTTKSSIQDWVQKIHFENKVDVSLQMSSESESIKIEVDDIPSLSQSAGQDSYLQSILSSKSTTSSISVGNSCTGDKASCECYKCQRQRRRAGHRLDNTRNNTKPAPYTPLPKQEAQPKRSNTLPTSAATTKRSNTLRKTPTLKSYEKHMPKPTYSQQESIYRFKSNDRKDDNKQNNREQERPWSVIGSSDTKDTYTISWKDEGTGDDLLTPLVTFQTIFESVDKNEGLSDILEQKAKELKDKKLKVQEPEPTEQLPPRRPDCLTLSYRQGPKHNPLTLYHTMKMNKENERLNAYGIAFNHCIQSNSGLKDWIKKPKAPPPVREGSKLIQTAHQKPKRSLFSTLRKGHKMSNHSEEQLMFWASTDQLSQKKKSTETLNQPTDILLAAQALLPNQQGSITIEPNQKAPYDHIDVPGKPRVMDTKDVNNSISSTESNTSNKIVNKSGRLFSSLSRKASLKSYSSDTSPSIKSLEKVDE</sequence>
<evidence type="ECO:0000313" key="2">
    <source>
        <dbReference type="EMBL" id="ORE13826.1"/>
    </source>
</evidence>
<evidence type="ECO:0000313" key="3">
    <source>
        <dbReference type="Proteomes" id="UP000242381"/>
    </source>
</evidence>
<feature type="compositionally biased region" description="Basic and acidic residues" evidence="1">
    <location>
        <begin position="408"/>
        <end position="425"/>
    </location>
</feature>
<organism evidence="2 3">
    <name type="scientific">Rhizopus microsporus</name>
    <dbReference type="NCBI Taxonomy" id="58291"/>
    <lineage>
        <taxon>Eukaryota</taxon>
        <taxon>Fungi</taxon>
        <taxon>Fungi incertae sedis</taxon>
        <taxon>Mucoromycota</taxon>
        <taxon>Mucoromycotina</taxon>
        <taxon>Mucoromycetes</taxon>
        <taxon>Mucorales</taxon>
        <taxon>Mucorineae</taxon>
        <taxon>Rhizopodaceae</taxon>
        <taxon>Rhizopus</taxon>
    </lineage>
</organism>
<feature type="region of interest" description="Disordered" evidence="1">
    <location>
        <begin position="90"/>
        <end position="189"/>
    </location>
</feature>
<feature type="compositionally biased region" description="Low complexity" evidence="1">
    <location>
        <begin position="427"/>
        <end position="439"/>
    </location>
</feature>
<dbReference type="VEuPathDB" id="FungiDB:BCV72DRAFT_199659"/>
<feature type="region of interest" description="Disordered" evidence="1">
    <location>
        <begin position="400"/>
        <end position="477"/>
    </location>
</feature>
<evidence type="ECO:0000256" key="1">
    <source>
        <dbReference type="SAM" id="MobiDB-lite"/>
    </source>
</evidence>
<reference evidence="2 3" key="1">
    <citation type="journal article" date="2016" name="Proc. Natl. Acad. Sci. U.S.A.">
        <title>Lipid metabolic changes in an early divergent fungus govern the establishment of a mutualistic symbiosis with endobacteria.</title>
        <authorList>
            <person name="Lastovetsky O.A."/>
            <person name="Gaspar M.L."/>
            <person name="Mondo S.J."/>
            <person name="LaButti K.M."/>
            <person name="Sandor L."/>
            <person name="Grigoriev I.V."/>
            <person name="Henry S.A."/>
            <person name="Pawlowska T.E."/>
        </authorList>
    </citation>
    <scope>NUCLEOTIDE SEQUENCE [LARGE SCALE GENOMIC DNA]</scope>
    <source>
        <strain evidence="2 3">ATCC 11559</strain>
    </source>
</reference>
<feature type="compositionally biased region" description="Polar residues" evidence="1">
    <location>
        <begin position="120"/>
        <end position="144"/>
    </location>
</feature>
<name>A0A1X0RP74_RHIZD</name>
<dbReference type="Proteomes" id="UP000242381">
    <property type="component" value="Unassembled WGS sequence"/>
</dbReference>
<feature type="compositionally biased region" description="Polar residues" evidence="1">
    <location>
        <begin position="448"/>
        <end position="469"/>
    </location>
</feature>
<dbReference type="EMBL" id="KV921507">
    <property type="protein sequence ID" value="ORE13826.1"/>
    <property type="molecule type" value="Genomic_DNA"/>
</dbReference>
<protein>
    <submittedName>
        <fullName evidence="2">Uncharacterized protein</fullName>
    </submittedName>
</protein>